<dbReference type="InterPro" id="IPR052927">
    <property type="entry name" value="DCC_oxidoreductase"/>
</dbReference>
<organism evidence="1 2">
    <name type="scientific">Niabella ginsenosidivorans</name>
    <dbReference type="NCBI Taxonomy" id="1176587"/>
    <lineage>
        <taxon>Bacteria</taxon>
        <taxon>Pseudomonadati</taxon>
        <taxon>Bacteroidota</taxon>
        <taxon>Chitinophagia</taxon>
        <taxon>Chitinophagales</taxon>
        <taxon>Chitinophagaceae</taxon>
        <taxon>Niabella</taxon>
    </lineage>
</organism>
<evidence type="ECO:0000313" key="1">
    <source>
        <dbReference type="EMBL" id="ANH81309.1"/>
    </source>
</evidence>
<dbReference type="GO" id="GO:0015035">
    <property type="term" value="F:protein-disulfide reductase activity"/>
    <property type="evidence" value="ECO:0007669"/>
    <property type="project" value="InterPro"/>
</dbReference>
<dbReference type="RefSeq" id="WP_067755369.1">
    <property type="nucleotide sequence ID" value="NZ_CP015772.1"/>
</dbReference>
<dbReference type="PANTHER" id="PTHR33639">
    <property type="entry name" value="THIOL-DISULFIDE OXIDOREDUCTASE DCC"/>
    <property type="match status" value="1"/>
</dbReference>
<keyword evidence="2" id="KW-1185">Reference proteome</keyword>
<dbReference type="OrthoDB" id="9785438at2"/>
<accession>A0A1A9I2L6</accession>
<proteinExistence type="predicted"/>
<dbReference type="EMBL" id="CP015772">
    <property type="protein sequence ID" value="ANH81309.1"/>
    <property type="molecule type" value="Genomic_DNA"/>
</dbReference>
<gene>
    <name evidence="1" type="ORF">A8C56_10225</name>
</gene>
<dbReference type="Pfam" id="PF04134">
    <property type="entry name" value="DCC1-like"/>
    <property type="match status" value="1"/>
</dbReference>
<dbReference type="STRING" id="1176587.A8C56_10225"/>
<dbReference type="KEGG" id="nia:A8C56_10225"/>
<reference evidence="1 2" key="1">
    <citation type="submission" date="2016-05" db="EMBL/GenBank/DDBJ databases">
        <title>Niabella ginsenosidivorans BS26 whole genome sequencing.</title>
        <authorList>
            <person name="Im W.T."/>
            <person name="Siddiqi M.Z."/>
        </authorList>
    </citation>
    <scope>NUCLEOTIDE SEQUENCE [LARGE SCALE GENOMIC DNA]</scope>
    <source>
        <strain evidence="1 2">BS26</strain>
    </source>
</reference>
<dbReference type="Proteomes" id="UP000077667">
    <property type="component" value="Chromosome"/>
</dbReference>
<evidence type="ECO:0000313" key="2">
    <source>
        <dbReference type="Proteomes" id="UP000077667"/>
    </source>
</evidence>
<protein>
    <recommendedName>
        <fullName evidence="3">Thiol-disulfide oxidoreductase</fullName>
    </recommendedName>
</protein>
<dbReference type="PANTHER" id="PTHR33639:SF2">
    <property type="entry name" value="DUF393 DOMAIN-CONTAINING PROTEIN"/>
    <property type="match status" value="1"/>
</dbReference>
<dbReference type="AlphaFoldDB" id="A0A1A9I2L6"/>
<dbReference type="InterPro" id="IPR007263">
    <property type="entry name" value="DCC1-like"/>
</dbReference>
<evidence type="ECO:0008006" key="3">
    <source>
        <dbReference type="Google" id="ProtNLM"/>
    </source>
</evidence>
<name>A0A1A9I2L6_9BACT</name>
<sequence length="132" mass="15310">MLRSPLILFDGECNLCNRAVQFIVKRDKKAFYRFASLQSSVGRSLMQQYAIPLDYSSIVLIENGKAYLKSTAALRVARHLTGFWPLLSLFLAIPRPIRNQVYDIVARNRYKWFGKTMHCMVAHPQIQNRFLS</sequence>